<dbReference type="AlphaFoldDB" id="A0A0V1DR00"/>
<accession>A0A0V1DR00</accession>
<protein>
    <submittedName>
        <fullName evidence="1">Uncharacterized protein</fullName>
    </submittedName>
</protein>
<gene>
    <name evidence="1" type="ORF">T4A_2607</name>
</gene>
<proteinExistence type="predicted"/>
<evidence type="ECO:0000313" key="2">
    <source>
        <dbReference type="Proteomes" id="UP000054632"/>
    </source>
</evidence>
<comment type="caution">
    <text evidence="1">The sequence shown here is derived from an EMBL/GenBank/DDBJ whole genome shotgun (WGS) entry which is preliminary data.</text>
</comment>
<dbReference type="Proteomes" id="UP000054632">
    <property type="component" value="Unassembled WGS sequence"/>
</dbReference>
<name>A0A0V1DR00_TRIPS</name>
<reference evidence="1 2" key="1">
    <citation type="submission" date="2015-01" db="EMBL/GenBank/DDBJ databases">
        <title>Evolution of Trichinella species and genotypes.</title>
        <authorList>
            <person name="Korhonen P.K."/>
            <person name="Edoardo P."/>
            <person name="Giuseppe L.R."/>
            <person name="Gasser R.B."/>
        </authorList>
    </citation>
    <scope>NUCLEOTIDE SEQUENCE [LARGE SCALE GENOMIC DNA]</scope>
    <source>
        <strain evidence="1">ISS13</strain>
    </source>
</reference>
<dbReference type="EMBL" id="JYDR01000962">
    <property type="protein sequence ID" value="KRY63702.1"/>
    <property type="molecule type" value="Genomic_DNA"/>
</dbReference>
<organism evidence="1 2">
    <name type="scientific">Trichinella pseudospiralis</name>
    <name type="common">Parasitic roundworm</name>
    <dbReference type="NCBI Taxonomy" id="6337"/>
    <lineage>
        <taxon>Eukaryota</taxon>
        <taxon>Metazoa</taxon>
        <taxon>Ecdysozoa</taxon>
        <taxon>Nematoda</taxon>
        <taxon>Enoplea</taxon>
        <taxon>Dorylaimia</taxon>
        <taxon>Trichinellida</taxon>
        <taxon>Trichinellidae</taxon>
        <taxon>Trichinella</taxon>
    </lineage>
</organism>
<evidence type="ECO:0000313" key="1">
    <source>
        <dbReference type="EMBL" id="KRY63702.1"/>
    </source>
</evidence>
<sequence>MDSVKASLSVRFQVNNLQMEACLNNEKMIFDAC</sequence>